<dbReference type="PROSITE" id="PS00636">
    <property type="entry name" value="DNAJ_1"/>
    <property type="match status" value="1"/>
</dbReference>
<evidence type="ECO:0000259" key="1">
    <source>
        <dbReference type="PROSITE" id="PS50076"/>
    </source>
</evidence>
<dbReference type="AlphaFoldDB" id="A0A8J9X8H6"/>
<dbReference type="InterPro" id="IPR018253">
    <property type="entry name" value="DnaJ_domain_CS"/>
</dbReference>
<dbReference type="CDD" id="cd06257">
    <property type="entry name" value="DnaJ"/>
    <property type="match status" value="1"/>
</dbReference>
<proteinExistence type="predicted"/>
<dbReference type="SUPFAM" id="SSF46565">
    <property type="entry name" value="Chaperone J-domain"/>
    <property type="match status" value="1"/>
</dbReference>
<reference evidence="2" key="1">
    <citation type="submission" date="2022-02" db="EMBL/GenBank/DDBJ databases">
        <authorList>
            <person name="Giguere J D."/>
        </authorList>
    </citation>
    <scope>NUCLEOTIDE SEQUENCE</scope>
    <source>
        <strain evidence="2">CCAP 1055/1</strain>
    </source>
</reference>
<dbReference type="PROSITE" id="PS50076">
    <property type="entry name" value="DNAJ_2"/>
    <property type="match status" value="1"/>
</dbReference>
<sequence length="70" mass="8047">MPSERSYYDVLGVEPGADRQTIRKAYLRLSLQHHPDKNVDNVEEAKAKFIEIGHAYEVLSDPEARSAYDR</sequence>
<gene>
    <name evidence="2" type="ORF">PTTT1_LOCUS31314</name>
</gene>
<dbReference type="Gene3D" id="1.10.287.110">
    <property type="entry name" value="DnaJ domain"/>
    <property type="match status" value="1"/>
</dbReference>
<protein>
    <recommendedName>
        <fullName evidence="1">J domain-containing protein</fullName>
    </recommendedName>
</protein>
<dbReference type="PANTHER" id="PTHR24074">
    <property type="entry name" value="CO-CHAPERONE PROTEIN DJLA"/>
    <property type="match status" value="1"/>
</dbReference>
<name>A0A8J9X8H6_PHATR</name>
<dbReference type="Pfam" id="PF00226">
    <property type="entry name" value="DnaJ"/>
    <property type="match status" value="1"/>
</dbReference>
<accession>A0A8J9X8H6</accession>
<evidence type="ECO:0000313" key="2">
    <source>
        <dbReference type="EMBL" id="CAG9286129.1"/>
    </source>
</evidence>
<dbReference type="Proteomes" id="UP000836788">
    <property type="component" value="Chromosome 21"/>
</dbReference>
<dbReference type="InterPro" id="IPR036869">
    <property type="entry name" value="J_dom_sf"/>
</dbReference>
<dbReference type="SMART" id="SM00271">
    <property type="entry name" value="DnaJ"/>
    <property type="match status" value="1"/>
</dbReference>
<dbReference type="InterPro" id="IPR001623">
    <property type="entry name" value="DnaJ_domain"/>
</dbReference>
<organism evidence="2">
    <name type="scientific">Phaeodactylum tricornutum</name>
    <name type="common">Diatom</name>
    <dbReference type="NCBI Taxonomy" id="2850"/>
    <lineage>
        <taxon>Eukaryota</taxon>
        <taxon>Sar</taxon>
        <taxon>Stramenopiles</taxon>
        <taxon>Ochrophyta</taxon>
        <taxon>Bacillariophyta</taxon>
        <taxon>Bacillariophyceae</taxon>
        <taxon>Bacillariophycidae</taxon>
        <taxon>Naviculales</taxon>
        <taxon>Phaeodactylaceae</taxon>
        <taxon>Phaeodactylum</taxon>
    </lineage>
</organism>
<dbReference type="EMBL" id="OU594962">
    <property type="protein sequence ID" value="CAG9286129.1"/>
    <property type="molecule type" value="Genomic_DNA"/>
</dbReference>
<feature type="domain" description="J" evidence="1">
    <location>
        <begin position="6"/>
        <end position="70"/>
    </location>
</feature>
<dbReference type="PRINTS" id="PR00625">
    <property type="entry name" value="JDOMAIN"/>
</dbReference>
<dbReference type="InterPro" id="IPR050817">
    <property type="entry name" value="DjlA_DnaK_co-chaperone"/>
</dbReference>
<feature type="non-terminal residue" evidence="2">
    <location>
        <position position="70"/>
    </location>
</feature>